<reference evidence="2" key="1">
    <citation type="submission" date="2021-02" db="EMBL/GenBank/DDBJ databases">
        <title>Genome sequence Cadophora malorum strain M34.</title>
        <authorList>
            <person name="Stefanovic E."/>
            <person name="Vu D."/>
            <person name="Scully C."/>
            <person name="Dijksterhuis J."/>
            <person name="Roader J."/>
            <person name="Houbraken J."/>
        </authorList>
    </citation>
    <scope>NUCLEOTIDE SEQUENCE</scope>
    <source>
        <strain evidence="2">M34</strain>
    </source>
</reference>
<organism evidence="2 3">
    <name type="scientific">Cadophora malorum</name>
    <dbReference type="NCBI Taxonomy" id="108018"/>
    <lineage>
        <taxon>Eukaryota</taxon>
        <taxon>Fungi</taxon>
        <taxon>Dikarya</taxon>
        <taxon>Ascomycota</taxon>
        <taxon>Pezizomycotina</taxon>
        <taxon>Leotiomycetes</taxon>
        <taxon>Helotiales</taxon>
        <taxon>Ploettnerulaceae</taxon>
        <taxon>Cadophora</taxon>
    </lineage>
</organism>
<protein>
    <submittedName>
        <fullName evidence="2">Uncharacterized protein</fullName>
    </submittedName>
</protein>
<keyword evidence="3" id="KW-1185">Reference proteome</keyword>
<feature type="transmembrane region" description="Helical" evidence="1">
    <location>
        <begin position="71"/>
        <end position="96"/>
    </location>
</feature>
<gene>
    <name evidence="2" type="ORF">IFR04_014622</name>
</gene>
<dbReference type="OrthoDB" id="5428890at2759"/>
<keyword evidence="1" id="KW-1133">Transmembrane helix</keyword>
<accession>A0A8H7T4I0</accession>
<evidence type="ECO:0000256" key="1">
    <source>
        <dbReference type="SAM" id="Phobius"/>
    </source>
</evidence>
<evidence type="ECO:0000313" key="2">
    <source>
        <dbReference type="EMBL" id="KAG4412232.1"/>
    </source>
</evidence>
<keyword evidence="1" id="KW-0812">Transmembrane</keyword>
<dbReference type="AlphaFoldDB" id="A0A8H7T4I0"/>
<dbReference type="EMBL" id="JAFJYH010000396">
    <property type="protein sequence ID" value="KAG4412232.1"/>
    <property type="molecule type" value="Genomic_DNA"/>
</dbReference>
<evidence type="ECO:0000313" key="3">
    <source>
        <dbReference type="Proteomes" id="UP000664132"/>
    </source>
</evidence>
<sequence length="110" mass="12692">MSYFLREGVPRVSDIEYHLKHIDTKLPPTELFERYQIWGDRLRQLKAYMDSQKPGGIRGLWADKRDSLQWYTFWAVIIVGGASVILSIMGLMVSIVHTVGTFKGLESMED</sequence>
<dbReference type="Proteomes" id="UP000664132">
    <property type="component" value="Unassembled WGS sequence"/>
</dbReference>
<name>A0A8H7T4I0_9HELO</name>
<proteinExistence type="predicted"/>
<keyword evidence="1" id="KW-0472">Membrane</keyword>
<comment type="caution">
    <text evidence="2">The sequence shown here is derived from an EMBL/GenBank/DDBJ whole genome shotgun (WGS) entry which is preliminary data.</text>
</comment>